<dbReference type="Proteomes" id="UP000677228">
    <property type="component" value="Unassembled WGS sequence"/>
</dbReference>
<dbReference type="Proteomes" id="UP000682733">
    <property type="component" value="Unassembled WGS sequence"/>
</dbReference>
<evidence type="ECO:0000313" key="2">
    <source>
        <dbReference type="EMBL" id="CAF4240922.1"/>
    </source>
</evidence>
<organism evidence="2 3">
    <name type="scientific">Didymodactylos carnosus</name>
    <dbReference type="NCBI Taxonomy" id="1234261"/>
    <lineage>
        <taxon>Eukaryota</taxon>
        <taxon>Metazoa</taxon>
        <taxon>Spiralia</taxon>
        <taxon>Gnathifera</taxon>
        <taxon>Rotifera</taxon>
        <taxon>Eurotatoria</taxon>
        <taxon>Bdelloidea</taxon>
        <taxon>Philodinida</taxon>
        <taxon>Philodinidae</taxon>
        <taxon>Didymodactylos</taxon>
    </lineage>
</organism>
<evidence type="ECO:0000313" key="1">
    <source>
        <dbReference type="EMBL" id="CAF1445384.1"/>
    </source>
</evidence>
<accession>A0A8S2STE6</accession>
<protein>
    <submittedName>
        <fullName evidence="2">Uncharacterized protein</fullName>
    </submittedName>
</protein>
<comment type="caution">
    <text evidence="2">The sequence shown here is derived from an EMBL/GenBank/DDBJ whole genome shotgun (WGS) entry which is preliminary data.</text>
</comment>
<name>A0A8S2STE6_9BILA</name>
<dbReference type="AlphaFoldDB" id="A0A8S2STE6"/>
<proteinExistence type="predicted"/>
<evidence type="ECO:0000313" key="3">
    <source>
        <dbReference type="Proteomes" id="UP000682733"/>
    </source>
</evidence>
<gene>
    <name evidence="1" type="ORF">OVA965_LOCUS34605</name>
    <name evidence="2" type="ORF">TMI583_LOCUS35536</name>
</gene>
<sequence>MILVGCVKDKEHLEMLQAMVNSREPKTGEKKEAAASISVMECEEVEFILEHMTLKHNTEDLNDARTEHLVYEDNFNPALFDLVEESASFKKLRKICRNYEEKPKVNVDNVMAEHDARVAKTSPFFLKKGLSKDESQASAFAISFYTGTKSEACNRGASLVARRSNGVVVEVKVIEELNKAAIILYYLVKALSYIPYYWGYVTRCCDLKDGELKLYSGGALITWIQFSSSKKGKEQV</sequence>
<dbReference type="EMBL" id="CAJOBA010051055">
    <property type="protein sequence ID" value="CAF4240922.1"/>
    <property type="molecule type" value="Genomic_DNA"/>
</dbReference>
<dbReference type="EMBL" id="CAJNOK010029233">
    <property type="protein sequence ID" value="CAF1445384.1"/>
    <property type="molecule type" value="Genomic_DNA"/>
</dbReference>
<reference evidence="2" key="1">
    <citation type="submission" date="2021-02" db="EMBL/GenBank/DDBJ databases">
        <authorList>
            <person name="Nowell W R."/>
        </authorList>
    </citation>
    <scope>NUCLEOTIDE SEQUENCE</scope>
</reference>